<evidence type="ECO:0000313" key="1">
    <source>
        <dbReference type="EMBL" id="KAJ9111097.1"/>
    </source>
</evidence>
<gene>
    <name evidence="1" type="ORF">QFC19_001296</name>
</gene>
<dbReference type="Proteomes" id="UP001241377">
    <property type="component" value="Unassembled WGS sequence"/>
</dbReference>
<evidence type="ECO:0000313" key="2">
    <source>
        <dbReference type="Proteomes" id="UP001241377"/>
    </source>
</evidence>
<proteinExistence type="predicted"/>
<name>A0ACC2WHH3_9TREE</name>
<dbReference type="EMBL" id="JASBWR010000009">
    <property type="protein sequence ID" value="KAJ9111097.1"/>
    <property type="molecule type" value="Genomic_DNA"/>
</dbReference>
<comment type="caution">
    <text evidence="1">The sequence shown here is derived from an EMBL/GenBank/DDBJ whole genome shotgun (WGS) entry which is preliminary data.</text>
</comment>
<protein>
    <submittedName>
        <fullName evidence="1">Uncharacterized protein</fullName>
    </submittedName>
</protein>
<organism evidence="1 2">
    <name type="scientific">Naganishia cerealis</name>
    <dbReference type="NCBI Taxonomy" id="610337"/>
    <lineage>
        <taxon>Eukaryota</taxon>
        <taxon>Fungi</taxon>
        <taxon>Dikarya</taxon>
        <taxon>Basidiomycota</taxon>
        <taxon>Agaricomycotina</taxon>
        <taxon>Tremellomycetes</taxon>
        <taxon>Filobasidiales</taxon>
        <taxon>Filobasidiaceae</taxon>
        <taxon>Naganishia</taxon>
    </lineage>
</organism>
<accession>A0ACC2WHH3</accession>
<reference evidence="1" key="1">
    <citation type="submission" date="2023-04" db="EMBL/GenBank/DDBJ databases">
        <title>Draft Genome sequencing of Naganishia species isolated from polar environments using Oxford Nanopore Technology.</title>
        <authorList>
            <person name="Leo P."/>
            <person name="Venkateswaran K."/>
        </authorList>
    </citation>
    <scope>NUCLEOTIDE SEQUENCE</scope>
    <source>
        <strain evidence="1">MNA-CCFEE 5261</strain>
    </source>
</reference>
<sequence>MAYGLTSFSVYMYFIIRREMRKWVSIRQRYLISPEHSRLAQANTVLITGIDKHYLDEERLAQLFSHLPGGIKRIWLNRNLKEMVQYHDTRVKATAKLENAQVALIKTAKNLKVQQQKALEKGQQAGAKASSKRDSQTVNFEIVKQEKASPSAQLLAELGADRKAHELLEADRLVPRTSRPTHKLPPKWFPIALPFTGTKVDTIDWARSQIVHSGQALEKARSQLAADIEKPGTEGETYPPLNSAFIYFHQQIAAHMANQILLHDQPYRMAGHYTEVAPEDVVWSNLNLNPYEKKVRIAVSYALTLGLVILWTFPTGFIGGISNLTGLCQQYDLGPFCTNNPVIKGVVQGVVPPILLALLNMLLPVILRTLARYEGIPRKTGIELSLMTRYAIFLIFNSFLIVTLSSGLIAAIPSIANNPASVATTLAQEMPRASTFFITYVMTQAAGSVGNLLQPVTLVIYLIKLILRGGLRETFPSMTLLSVIAISYAIISPIVSGLSTAAFFLAYVVYKYLYTWVIDQPPSSDTGGSFFPKAITHVFVGMYIQEIALCALFFLARDADGKVSAIPQGALMVVLCVATLAVHYIIIDSYGPLKKALPLSLAYLSYGMPKEQGHEGSILEGSEADFDPRPTAVRRQSQLADENAETQSVTNDDDTDEGAFDRYSDTSEDRQHINKPQPAQRSQQVEMADLGNWRSAGDVPDQHNHESHHNDVHAQTSEECEAQQDKNDDDKVLRNESVPYDGVTARDTDSQSQPVRAVDFATDNVEAVQDDPQQSASKNGADERNRENYDVSAFAHPATKEPQRTIWLPEDELGLAAAEIKDNLSIGILSTSKDAVLNNKGKVEIFGPPPDHFEGTDE</sequence>
<keyword evidence="2" id="KW-1185">Reference proteome</keyword>